<dbReference type="SMART" id="SM00354">
    <property type="entry name" value="HTH_LACI"/>
    <property type="match status" value="1"/>
</dbReference>
<dbReference type="PROSITE" id="PS50932">
    <property type="entry name" value="HTH_LACI_2"/>
    <property type="match status" value="1"/>
</dbReference>
<dbReference type="EMBL" id="SUKA01000003">
    <property type="protein sequence ID" value="TJY65503.1"/>
    <property type="molecule type" value="Genomic_DNA"/>
</dbReference>
<reference evidence="5 6" key="1">
    <citation type="submission" date="2019-04" db="EMBL/GenBank/DDBJ databases">
        <title>Sphingobacterium olei sp. nov., isolated from oil-contaminated soil.</title>
        <authorList>
            <person name="Liu B."/>
        </authorList>
    </citation>
    <scope>NUCLEOTIDE SEQUENCE [LARGE SCALE GENOMIC DNA]</scope>
    <source>
        <strain evidence="5 6">Y3L14</strain>
    </source>
</reference>
<dbReference type="OrthoDB" id="9803256at2"/>
<dbReference type="SUPFAM" id="SSF47413">
    <property type="entry name" value="lambda repressor-like DNA-binding domains"/>
    <property type="match status" value="1"/>
</dbReference>
<gene>
    <name evidence="5" type="ORF">FAZ19_10200</name>
</gene>
<evidence type="ECO:0000313" key="5">
    <source>
        <dbReference type="EMBL" id="TJY65503.1"/>
    </source>
</evidence>
<keyword evidence="6" id="KW-1185">Reference proteome</keyword>
<keyword evidence="3" id="KW-0804">Transcription</keyword>
<dbReference type="PANTHER" id="PTHR30146">
    <property type="entry name" value="LACI-RELATED TRANSCRIPTIONAL REPRESSOR"/>
    <property type="match status" value="1"/>
</dbReference>
<dbReference type="Gene3D" id="3.40.50.2300">
    <property type="match status" value="2"/>
</dbReference>
<dbReference type="Gene3D" id="1.10.260.40">
    <property type="entry name" value="lambda repressor-like DNA-binding domains"/>
    <property type="match status" value="1"/>
</dbReference>
<dbReference type="InterPro" id="IPR000843">
    <property type="entry name" value="HTH_LacI"/>
</dbReference>
<dbReference type="Pfam" id="PF00356">
    <property type="entry name" value="LacI"/>
    <property type="match status" value="1"/>
</dbReference>
<dbReference type="Proteomes" id="UP000309872">
    <property type="component" value="Unassembled WGS sequence"/>
</dbReference>
<comment type="caution">
    <text evidence="5">The sequence shown here is derived from an EMBL/GenBank/DDBJ whole genome shotgun (WGS) entry which is preliminary data.</text>
</comment>
<dbReference type="PANTHER" id="PTHR30146:SF109">
    <property type="entry name" value="HTH-TYPE TRANSCRIPTIONAL REGULATOR GALS"/>
    <property type="match status" value="1"/>
</dbReference>
<dbReference type="GO" id="GO:0000976">
    <property type="term" value="F:transcription cis-regulatory region binding"/>
    <property type="evidence" value="ECO:0007669"/>
    <property type="project" value="TreeGrafter"/>
</dbReference>
<dbReference type="CDD" id="cd01392">
    <property type="entry name" value="HTH_LacI"/>
    <property type="match status" value="1"/>
</dbReference>
<dbReference type="InterPro" id="IPR010982">
    <property type="entry name" value="Lambda_DNA-bd_dom_sf"/>
</dbReference>
<dbReference type="RefSeq" id="WP_136820632.1">
    <property type="nucleotide sequence ID" value="NZ_BMJX01000003.1"/>
</dbReference>
<evidence type="ECO:0000259" key="4">
    <source>
        <dbReference type="PROSITE" id="PS50932"/>
    </source>
</evidence>
<keyword evidence="1" id="KW-0805">Transcription regulation</keyword>
<dbReference type="AlphaFoldDB" id="A0A4U0H1Q6"/>
<dbReference type="SUPFAM" id="SSF53822">
    <property type="entry name" value="Periplasmic binding protein-like I"/>
    <property type="match status" value="1"/>
</dbReference>
<dbReference type="InterPro" id="IPR028082">
    <property type="entry name" value="Peripla_BP_I"/>
</dbReference>
<dbReference type="Pfam" id="PF13377">
    <property type="entry name" value="Peripla_BP_3"/>
    <property type="match status" value="1"/>
</dbReference>
<evidence type="ECO:0000256" key="2">
    <source>
        <dbReference type="ARBA" id="ARBA00023125"/>
    </source>
</evidence>
<sequence>MSINEIAKHLKVSKSTVSLVINGKAEQARISQSLAKRILDYVEEIGYKPNALAKSLATGRSNTIGLIVENIGDSFFGPIALYIEEYLRPYGYHVLYSSTLGDLDLARTILTAMVDKKLEGLILAPAMGQEDQVLQLLDSKTPLVIFDRRIPQIPTNYVGTDNYTASKKAVEHLFDSGFSAIGMITIDSEQPQMLDRLRGYHEIVELQQKEKSILTLPYRMVLAERMEIIKQFLVDNPQLDALYFSTNYLCVSTLKVVQSLQKDKAYGMLSFDDHELFELLNPTVSCMRQPLEAIAKEVVTTLMAQINNPDAAFRDTIIPSDLIIRHSSQ</sequence>
<proteinExistence type="predicted"/>
<feature type="domain" description="HTH lacI-type" evidence="4">
    <location>
        <begin position="1"/>
        <end position="58"/>
    </location>
</feature>
<evidence type="ECO:0000313" key="6">
    <source>
        <dbReference type="Proteomes" id="UP000309872"/>
    </source>
</evidence>
<dbReference type="InterPro" id="IPR046335">
    <property type="entry name" value="LacI/GalR-like_sensor"/>
</dbReference>
<evidence type="ECO:0000256" key="3">
    <source>
        <dbReference type="ARBA" id="ARBA00023163"/>
    </source>
</evidence>
<evidence type="ECO:0000256" key="1">
    <source>
        <dbReference type="ARBA" id="ARBA00023015"/>
    </source>
</evidence>
<name>A0A4U0H1Q6_9SPHI</name>
<keyword evidence="2" id="KW-0238">DNA-binding</keyword>
<organism evidence="5 6">
    <name type="scientific">Sphingobacterium alkalisoli</name>
    <dbReference type="NCBI Taxonomy" id="1874115"/>
    <lineage>
        <taxon>Bacteria</taxon>
        <taxon>Pseudomonadati</taxon>
        <taxon>Bacteroidota</taxon>
        <taxon>Sphingobacteriia</taxon>
        <taxon>Sphingobacteriales</taxon>
        <taxon>Sphingobacteriaceae</taxon>
        <taxon>Sphingobacterium</taxon>
    </lineage>
</organism>
<accession>A0A4U0H1Q6</accession>
<dbReference type="GO" id="GO:0003700">
    <property type="term" value="F:DNA-binding transcription factor activity"/>
    <property type="evidence" value="ECO:0007669"/>
    <property type="project" value="TreeGrafter"/>
</dbReference>
<protein>
    <submittedName>
        <fullName evidence="5">LacI family transcriptional regulator</fullName>
    </submittedName>
</protein>